<gene>
    <name evidence="1" type="ORF">NAEGRDRAFT_64160</name>
</gene>
<sequence>MCQQQPSQSNDVKWKTIIDGLVNGSLTLKQFIELTEHVNSAEERMLLLLEILRTCTDTNVIETSKDQQVYSSISTYSKNETNLQYSSDRSSASEGMKIPSSKRKHISISFNRGKFNIETIDSMKDRYKIVKRKIGRPRKRPKKK</sequence>
<dbReference type="KEGG" id="ngr:NAEGRDRAFT_64160"/>
<dbReference type="InParanoid" id="D2V5Q0"/>
<evidence type="ECO:0000313" key="1">
    <source>
        <dbReference type="EMBL" id="EFC47836.1"/>
    </source>
</evidence>
<dbReference type="Proteomes" id="UP000006671">
    <property type="component" value="Unassembled WGS sequence"/>
</dbReference>
<evidence type="ECO:0000313" key="2">
    <source>
        <dbReference type="Proteomes" id="UP000006671"/>
    </source>
</evidence>
<dbReference type="VEuPathDB" id="AmoebaDB:NAEGRDRAFT_64160"/>
<organism evidence="2">
    <name type="scientific">Naegleria gruberi</name>
    <name type="common">Amoeba</name>
    <dbReference type="NCBI Taxonomy" id="5762"/>
    <lineage>
        <taxon>Eukaryota</taxon>
        <taxon>Discoba</taxon>
        <taxon>Heterolobosea</taxon>
        <taxon>Tetramitia</taxon>
        <taxon>Eutetramitia</taxon>
        <taxon>Vahlkampfiidae</taxon>
        <taxon>Naegleria</taxon>
    </lineage>
</organism>
<dbReference type="GeneID" id="8849531"/>
<dbReference type="AlphaFoldDB" id="D2V5Q0"/>
<reference evidence="1 2" key="1">
    <citation type="journal article" date="2010" name="Cell">
        <title>The genome of Naegleria gruberi illuminates early eukaryotic versatility.</title>
        <authorList>
            <person name="Fritz-Laylin L.K."/>
            <person name="Prochnik S.E."/>
            <person name="Ginger M.L."/>
            <person name="Dacks J.B."/>
            <person name="Carpenter M.L."/>
            <person name="Field M.C."/>
            <person name="Kuo A."/>
            <person name="Paredez A."/>
            <person name="Chapman J."/>
            <person name="Pham J."/>
            <person name="Shu S."/>
            <person name="Neupane R."/>
            <person name="Cipriano M."/>
            <person name="Mancuso J."/>
            <person name="Tu H."/>
            <person name="Salamov A."/>
            <person name="Lindquist E."/>
            <person name="Shapiro H."/>
            <person name="Lucas S."/>
            <person name="Grigoriev I.V."/>
            <person name="Cande W.Z."/>
            <person name="Fulton C."/>
            <person name="Rokhsar D.S."/>
            <person name="Dawson S.C."/>
        </authorList>
    </citation>
    <scope>NUCLEOTIDE SEQUENCE [LARGE SCALE GENOMIC DNA]</scope>
    <source>
        <strain evidence="1 2">NEG-M</strain>
    </source>
</reference>
<proteinExistence type="predicted"/>
<name>D2V5Q0_NAEGR</name>
<protein>
    <submittedName>
        <fullName evidence="1">Predicted protein</fullName>
    </submittedName>
</protein>
<dbReference type="RefSeq" id="XP_002680580.1">
    <property type="nucleotide sequence ID" value="XM_002680534.1"/>
</dbReference>
<keyword evidence="2" id="KW-1185">Reference proteome</keyword>
<dbReference type="EMBL" id="GG738853">
    <property type="protein sequence ID" value="EFC47836.1"/>
    <property type="molecule type" value="Genomic_DNA"/>
</dbReference>
<accession>D2V5Q0</accession>